<dbReference type="Proteomes" id="UP000022835">
    <property type="component" value="Unassembled WGS sequence"/>
</dbReference>
<sequence>MTDTVSGTARSRFLKRALPVANRAGVKAIPHLPGVVKRLLSGGRAITIDGNTLDPSIQMMLAAQRAVGMSSLAVTGDPIATRRQNREATDSLDEADIHVAQISPLAIPGPAGAIPARHYRPADGDGAPLLVFYHGGGFVFGDLETHDSACRLICRDAGLHVLSIDYRLAPEHKAPAAVDDAYAAYLWAVLNAAELGADPDRIAVGGDSAGGCLAAVVAQLARDGGGRQPCLQWLIYPATDLRGGTRSRTLFADGFLLSKANMDWFADAYVEGSEVDITDPRVSPLLADDFSGLAPALVVTAGFDPLRDEGEQYAAKLQAAGVLTDLRQMGPMTHAFLNLNALGGQVSRCNAEMISALRAHLTRA</sequence>
<dbReference type="GO" id="GO:0016787">
    <property type="term" value="F:hydrolase activity"/>
    <property type="evidence" value="ECO:0007669"/>
    <property type="project" value="UniProtKB-KW"/>
</dbReference>
<dbReference type="InterPro" id="IPR013094">
    <property type="entry name" value="AB_hydrolase_3"/>
</dbReference>
<dbReference type="FunFam" id="3.40.50.1820:FF:000089">
    <property type="entry name" value="Alpha/beta hydrolase"/>
    <property type="match status" value="1"/>
</dbReference>
<keyword evidence="5" id="KW-1185">Reference proteome</keyword>
<proteinExistence type="inferred from homology"/>
<evidence type="ECO:0000313" key="4">
    <source>
        <dbReference type="EMBL" id="KDE98064.1"/>
    </source>
</evidence>
<dbReference type="Pfam" id="PF07859">
    <property type="entry name" value="Abhydrolase_3"/>
    <property type="match status" value="1"/>
</dbReference>
<feature type="domain" description="Alpha/beta hydrolase fold-3" evidence="3">
    <location>
        <begin position="130"/>
        <end position="337"/>
    </location>
</feature>
<dbReference type="PANTHER" id="PTHR48081:SF8">
    <property type="entry name" value="ALPHA_BETA HYDROLASE FOLD-3 DOMAIN-CONTAINING PROTEIN-RELATED"/>
    <property type="match status" value="1"/>
</dbReference>
<keyword evidence="2" id="KW-0378">Hydrolase</keyword>
<protein>
    <submittedName>
        <fullName evidence="4">Lipase</fullName>
    </submittedName>
</protein>
<comment type="caution">
    <text evidence="4">The sequence shown here is derived from an EMBL/GenBank/DDBJ whole genome shotgun (WGS) entry which is preliminary data.</text>
</comment>
<comment type="similarity">
    <text evidence="1">Belongs to the 'GDXG' lipolytic enzyme family.</text>
</comment>
<dbReference type="eggNOG" id="COG0657">
    <property type="taxonomic scope" value="Bacteria"/>
</dbReference>
<reference evidence="4" key="1">
    <citation type="submission" date="2014-05" db="EMBL/GenBank/DDBJ databases">
        <title>Genome sequence of Mycobacterium aromaticivorans strain JS19b1T (= DSM 45407T).</title>
        <authorList>
            <person name="Kwak Y."/>
            <person name="Park G.-S."/>
            <person name="Li Q.X."/>
            <person name="Lee S.-E."/>
            <person name="Shin J.-H."/>
        </authorList>
    </citation>
    <scope>NUCLEOTIDE SEQUENCE [LARGE SCALE GENOMIC DNA]</scope>
    <source>
        <strain evidence="4">JS19b1</strain>
    </source>
</reference>
<dbReference type="OrthoDB" id="3181909at2"/>
<accession>A0A064CBQ6</accession>
<dbReference type="Gene3D" id="3.40.50.1820">
    <property type="entry name" value="alpha/beta hydrolase"/>
    <property type="match status" value="1"/>
</dbReference>
<evidence type="ECO:0000256" key="1">
    <source>
        <dbReference type="ARBA" id="ARBA00010515"/>
    </source>
</evidence>
<organism evidence="4 5">
    <name type="scientific">Mycolicibacterium aromaticivorans JS19b1 = JCM 16368</name>
    <dbReference type="NCBI Taxonomy" id="1440774"/>
    <lineage>
        <taxon>Bacteria</taxon>
        <taxon>Bacillati</taxon>
        <taxon>Actinomycetota</taxon>
        <taxon>Actinomycetes</taxon>
        <taxon>Mycobacteriales</taxon>
        <taxon>Mycobacteriaceae</taxon>
        <taxon>Mycolicibacterium</taxon>
    </lineage>
</organism>
<evidence type="ECO:0000313" key="5">
    <source>
        <dbReference type="Proteomes" id="UP000022835"/>
    </source>
</evidence>
<dbReference type="InterPro" id="IPR029058">
    <property type="entry name" value="AB_hydrolase_fold"/>
</dbReference>
<dbReference type="STRING" id="1440774.Y900_003670"/>
<dbReference type="PANTHER" id="PTHR48081">
    <property type="entry name" value="AB HYDROLASE SUPERFAMILY PROTEIN C4A8.06C"/>
    <property type="match status" value="1"/>
</dbReference>
<evidence type="ECO:0000256" key="2">
    <source>
        <dbReference type="ARBA" id="ARBA00022801"/>
    </source>
</evidence>
<dbReference type="EMBL" id="JALN02000001">
    <property type="protein sequence ID" value="KDE98064.1"/>
    <property type="molecule type" value="Genomic_DNA"/>
</dbReference>
<evidence type="ECO:0000259" key="3">
    <source>
        <dbReference type="Pfam" id="PF07859"/>
    </source>
</evidence>
<dbReference type="RefSeq" id="WP_036339110.1">
    <property type="nucleotide sequence ID" value="NZ_JALN02000001.1"/>
</dbReference>
<dbReference type="InterPro" id="IPR050300">
    <property type="entry name" value="GDXG_lipolytic_enzyme"/>
</dbReference>
<dbReference type="AlphaFoldDB" id="A0A064CBQ6"/>
<gene>
    <name evidence="4" type="ORF">Y900_003670</name>
</gene>
<name>A0A064CBQ6_9MYCO</name>
<dbReference type="SUPFAM" id="SSF53474">
    <property type="entry name" value="alpha/beta-Hydrolases"/>
    <property type="match status" value="1"/>
</dbReference>